<keyword evidence="3 8" id="KW-0812">Transmembrane</keyword>
<keyword evidence="5 8" id="KW-0472">Membrane</keyword>
<keyword evidence="10" id="KW-1185">Reference proteome</keyword>
<accession>A0ABQ8SXM4</accession>
<sequence>MFTTTHTAREKIQHSIYVVPPILSSFVILMHFSTTARSNISRILCKISEVDEIFKQKEKELYNHTRLYIILQLISIIAVRLGLWVFDSYVLCKRKCFMFTPIIVPSLLNTMIIVQFLNFTLIIKKKYKVVNEYLSSLSTPRGKPVAEFLSRALPSFIELSDLGELYIKMYDVVMLICSTYGIPLLAIMLWLVTSLVAAVTFILQTSAEEFKLNDILNTSLFLLSLTALTLPCHLTVQESIKSSILLQKALLYREDKDRIQIERLLQQFRTMKVQFSVCGFFRLDLPLLCGILGIACTYVAVIAQSESRSFTTIQKNRKIGCSEYDDKLFTTIQQQQPLCDTLLRRYGK</sequence>
<dbReference type="PANTHER" id="PTHR21143">
    <property type="entry name" value="INVERTEBRATE GUSTATORY RECEPTOR"/>
    <property type="match status" value="1"/>
</dbReference>
<feature type="transmembrane region" description="Helical" evidence="8">
    <location>
        <begin position="12"/>
        <end position="32"/>
    </location>
</feature>
<proteinExistence type="inferred from homology"/>
<evidence type="ECO:0000256" key="8">
    <source>
        <dbReference type="RuleBase" id="RU363108"/>
    </source>
</evidence>
<evidence type="ECO:0000256" key="2">
    <source>
        <dbReference type="ARBA" id="ARBA00022475"/>
    </source>
</evidence>
<organism evidence="9 10">
    <name type="scientific">Periplaneta americana</name>
    <name type="common">American cockroach</name>
    <name type="synonym">Blatta americana</name>
    <dbReference type="NCBI Taxonomy" id="6978"/>
    <lineage>
        <taxon>Eukaryota</taxon>
        <taxon>Metazoa</taxon>
        <taxon>Ecdysozoa</taxon>
        <taxon>Arthropoda</taxon>
        <taxon>Hexapoda</taxon>
        <taxon>Insecta</taxon>
        <taxon>Pterygota</taxon>
        <taxon>Neoptera</taxon>
        <taxon>Polyneoptera</taxon>
        <taxon>Dictyoptera</taxon>
        <taxon>Blattodea</taxon>
        <taxon>Blattoidea</taxon>
        <taxon>Blattidae</taxon>
        <taxon>Blattinae</taxon>
        <taxon>Periplaneta</taxon>
    </lineage>
</organism>
<keyword evidence="2 8" id="KW-1003">Cell membrane</keyword>
<evidence type="ECO:0000256" key="5">
    <source>
        <dbReference type="ARBA" id="ARBA00023136"/>
    </source>
</evidence>
<gene>
    <name evidence="9" type="ORF">ANN_14476</name>
</gene>
<keyword evidence="6 8" id="KW-0675">Receptor</keyword>
<feature type="transmembrane region" description="Helical" evidence="8">
    <location>
        <begin position="172"/>
        <end position="203"/>
    </location>
</feature>
<comment type="similarity">
    <text evidence="8">Belongs to the insect chemoreceptor superfamily. Gustatory receptor (GR) family.</text>
</comment>
<evidence type="ECO:0000256" key="4">
    <source>
        <dbReference type="ARBA" id="ARBA00022989"/>
    </source>
</evidence>
<comment type="function">
    <text evidence="8">Gustatory receptor which mediates acceptance or avoidance behavior, depending on its substrates.</text>
</comment>
<dbReference type="PANTHER" id="PTHR21143:SF133">
    <property type="entry name" value="GUSTATORY AND PHEROMONE RECEPTOR 32A-RELATED"/>
    <property type="match status" value="1"/>
</dbReference>
<dbReference type="Pfam" id="PF08395">
    <property type="entry name" value="7tm_7"/>
    <property type="match status" value="1"/>
</dbReference>
<feature type="transmembrane region" description="Helical" evidence="8">
    <location>
        <begin position="67"/>
        <end position="86"/>
    </location>
</feature>
<name>A0ABQ8SXM4_PERAM</name>
<comment type="caution">
    <text evidence="8">Lacks conserved residue(s) required for the propagation of feature annotation.</text>
</comment>
<evidence type="ECO:0000256" key="6">
    <source>
        <dbReference type="ARBA" id="ARBA00023170"/>
    </source>
</evidence>
<feature type="transmembrane region" description="Helical" evidence="8">
    <location>
        <begin position="98"/>
        <end position="123"/>
    </location>
</feature>
<comment type="caution">
    <text evidence="9">The sequence shown here is derived from an EMBL/GenBank/DDBJ whole genome shotgun (WGS) entry which is preliminary data.</text>
</comment>
<dbReference type="InterPro" id="IPR013604">
    <property type="entry name" value="7TM_chemorcpt"/>
</dbReference>
<evidence type="ECO:0000256" key="3">
    <source>
        <dbReference type="ARBA" id="ARBA00022692"/>
    </source>
</evidence>
<comment type="subcellular location">
    <subcellularLocation>
        <location evidence="1 8">Cell membrane</location>
        <topology evidence="1 8">Multi-pass membrane protein</topology>
    </subcellularLocation>
</comment>
<dbReference type="Proteomes" id="UP001148838">
    <property type="component" value="Unassembled WGS sequence"/>
</dbReference>
<keyword evidence="4 8" id="KW-1133">Transmembrane helix</keyword>
<feature type="transmembrane region" description="Helical" evidence="8">
    <location>
        <begin position="279"/>
        <end position="301"/>
    </location>
</feature>
<evidence type="ECO:0000313" key="9">
    <source>
        <dbReference type="EMBL" id="KAJ4438531.1"/>
    </source>
</evidence>
<reference evidence="9 10" key="1">
    <citation type="journal article" date="2022" name="Allergy">
        <title>Genome assembly and annotation of Periplaneta americana reveal a comprehensive cockroach allergen profile.</title>
        <authorList>
            <person name="Wang L."/>
            <person name="Xiong Q."/>
            <person name="Saelim N."/>
            <person name="Wang L."/>
            <person name="Nong W."/>
            <person name="Wan A.T."/>
            <person name="Shi M."/>
            <person name="Liu X."/>
            <person name="Cao Q."/>
            <person name="Hui J.H.L."/>
            <person name="Sookrung N."/>
            <person name="Leung T.F."/>
            <person name="Tungtrongchitr A."/>
            <person name="Tsui S.K.W."/>
        </authorList>
    </citation>
    <scope>NUCLEOTIDE SEQUENCE [LARGE SCALE GENOMIC DNA]</scope>
    <source>
        <strain evidence="9">PWHHKU_190912</strain>
    </source>
</reference>
<keyword evidence="7 8" id="KW-0807">Transducer</keyword>
<evidence type="ECO:0000313" key="10">
    <source>
        <dbReference type="Proteomes" id="UP001148838"/>
    </source>
</evidence>
<protein>
    <recommendedName>
        <fullName evidence="8">Gustatory receptor</fullName>
    </recommendedName>
</protein>
<evidence type="ECO:0000256" key="1">
    <source>
        <dbReference type="ARBA" id="ARBA00004651"/>
    </source>
</evidence>
<evidence type="ECO:0000256" key="7">
    <source>
        <dbReference type="ARBA" id="ARBA00023224"/>
    </source>
</evidence>
<dbReference type="EMBL" id="JAJSOF020000019">
    <property type="protein sequence ID" value="KAJ4438531.1"/>
    <property type="molecule type" value="Genomic_DNA"/>
</dbReference>